<gene>
    <name evidence="2" type="ORF">KFK09_001371</name>
</gene>
<dbReference type="SUPFAM" id="SSF55961">
    <property type="entry name" value="Bet v1-like"/>
    <property type="match status" value="1"/>
</dbReference>
<dbReference type="Gene3D" id="3.30.530.20">
    <property type="match status" value="1"/>
</dbReference>
<dbReference type="AlphaFoldDB" id="A0A8T3C795"/>
<organism evidence="2 3">
    <name type="scientific">Dendrobium nobile</name>
    <name type="common">Orchid</name>
    <dbReference type="NCBI Taxonomy" id="94219"/>
    <lineage>
        <taxon>Eukaryota</taxon>
        <taxon>Viridiplantae</taxon>
        <taxon>Streptophyta</taxon>
        <taxon>Embryophyta</taxon>
        <taxon>Tracheophyta</taxon>
        <taxon>Spermatophyta</taxon>
        <taxon>Magnoliopsida</taxon>
        <taxon>Liliopsida</taxon>
        <taxon>Asparagales</taxon>
        <taxon>Orchidaceae</taxon>
        <taxon>Epidendroideae</taxon>
        <taxon>Malaxideae</taxon>
        <taxon>Dendrobiinae</taxon>
        <taxon>Dendrobium</taxon>
    </lineage>
</organism>
<evidence type="ECO:0000313" key="3">
    <source>
        <dbReference type="Proteomes" id="UP000829196"/>
    </source>
</evidence>
<sequence length="295" mass="34525">MLRFSSPAMPSSSSFALRPAFLYSSDVLIRRSSFIFFSEQSHGETLSFYRRRFFIFSKPSHEPIEFTPLHPQDKAAVVEQKLQRDFFLEAMAGDEGFEIEVLKVEGKMNWRRIQSRVRVDAELSTLWKVLTDYDGLANFIPSLALSQLLEKREKFARLYQVGEQNLALGLKFNAKGILECYEGDLEDIPFGRRRDIEFRMVEGDFQTFEGKWFIEQIDDESHKDGELLSEQEYRTTLSYVVEVEPKLWLPVRFLEGRLCREVKINLLCIRDEAQRIQRLQSEVFTSWEAADDLSD</sequence>
<dbReference type="Proteomes" id="UP000829196">
    <property type="component" value="Unassembled WGS sequence"/>
</dbReference>
<reference evidence="2" key="1">
    <citation type="journal article" date="2022" name="Front. Genet.">
        <title>Chromosome-Scale Assembly of the Dendrobium nobile Genome Provides Insights Into the Molecular Mechanism of the Biosynthesis of the Medicinal Active Ingredient of Dendrobium.</title>
        <authorList>
            <person name="Xu Q."/>
            <person name="Niu S.-C."/>
            <person name="Li K.-L."/>
            <person name="Zheng P.-J."/>
            <person name="Zhang X.-J."/>
            <person name="Jia Y."/>
            <person name="Liu Y."/>
            <person name="Niu Y.-X."/>
            <person name="Yu L.-H."/>
            <person name="Chen D.-F."/>
            <person name="Zhang G.-Q."/>
        </authorList>
    </citation>
    <scope>NUCLEOTIDE SEQUENCE</scope>
    <source>
        <tissue evidence="2">Leaf</tissue>
    </source>
</reference>
<evidence type="ECO:0000313" key="2">
    <source>
        <dbReference type="EMBL" id="KAI0528828.1"/>
    </source>
</evidence>
<evidence type="ECO:0000259" key="1">
    <source>
        <dbReference type="Pfam" id="PF03364"/>
    </source>
</evidence>
<keyword evidence="3" id="KW-1185">Reference proteome</keyword>
<proteinExistence type="predicted"/>
<feature type="domain" description="Coenzyme Q-binding protein COQ10 START" evidence="1">
    <location>
        <begin position="119"/>
        <end position="258"/>
    </location>
</feature>
<dbReference type="PANTHER" id="PTHR34060:SF1">
    <property type="entry name" value="POLYKETIDE CYCLASE _ DEHYDRASE AND LIPID TRANSPORT PROTEIN"/>
    <property type="match status" value="1"/>
</dbReference>
<dbReference type="OrthoDB" id="5732at2759"/>
<accession>A0A8T3C795</accession>
<dbReference type="CDD" id="cd08866">
    <property type="entry name" value="SRPBCC_11"/>
    <property type="match status" value="1"/>
</dbReference>
<dbReference type="EMBL" id="JAGYWB010000002">
    <property type="protein sequence ID" value="KAI0528828.1"/>
    <property type="molecule type" value="Genomic_DNA"/>
</dbReference>
<dbReference type="SMR" id="A0A8T3C795"/>
<dbReference type="InterPro" id="IPR023393">
    <property type="entry name" value="START-like_dom_sf"/>
</dbReference>
<dbReference type="InterPro" id="IPR005031">
    <property type="entry name" value="COQ10_START"/>
</dbReference>
<dbReference type="Pfam" id="PF03364">
    <property type="entry name" value="Polyketide_cyc"/>
    <property type="match status" value="1"/>
</dbReference>
<protein>
    <recommendedName>
        <fullName evidence="1">Coenzyme Q-binding protein COQ10 START domain-containing protein</fullName>
    </recommendedName>
</protein>
<name>A0A8T3C795_DENNO</name>
<dbReference type="PANTHER" id="PTHR34060">
    <property type="entry name" value="POLYKETIDE CYCLASE / DEHYDRASE AND LIPID TRANSPORT PROTEIN"/>
    <property type="match status" value="1"/>
</dbReference>
<comment type="caution">
    <text evidence="2">The sequence shown here is derived from an EMBL/GenBank/DDBJ whole genome shotgun (WGS) entry which is preliminary data.</text>
</comment>